<dbReference type="HOGENOM" id="CLU_2261028_0_0_5"/>
<organism evidence="3 4">
    <name type="scientific">Parvularcula bermudensis (strain ATCC BAA-594 / HTCC2503 / KCTC 12087)</name>
    <dbReference type="NCBI Taxonomy" id="314260"/>
    <lineage>
        <taxon>Bacteria</taxon>
        <taxon>Pseudomonadati</taxon>
        <taxon>Pseudomonadota</taxon>
        <taxon>Alphaproteobacteria</taxon>
        <taxon>Parvularculales</taxon>
        <taxon>Parvularculaceae</taxon>
        <taxon>Parvularcula</taxon>
    </lineage>
</organism>
<accession>E0TBT2</accession>
<protein>
    <recommendedName>
        <fullName evidence="5">Integrase</fullName>
    </recommendedName>
</protein>
<dbReference type="OrthoDB" id="8480887at2"/>
<dbReference type="AlphaFoldDB" id="E0TBT2"/>
<keyword evidence="2" id="KW-0472">Membrane</keyword>
<keyword evidence="4" id="KW-1185">Reference proteome</keyword>
<reference evidence="4" key="1">
    <citation type="submission" date="2010-08" db="EMBL/GenBank/DDBJ databases">
        <title>Genome sequence of Parvularcula bermudensis HTCC2503.</title>
        <authorList>
            <person name="Kang D.-M."/>
            <person name="Oh H.-M."/>
            <person name="Cho J.-C."/>
        </authorList>
    </citation>
    <scope>NUCLEOTIDE SEQUENCE [LARGE SCALE GENOMIC DNA]</scope>
    <source>
        <strain evidence="4">ATCC BAA-594 / HTCC2503 / KCTC 12087</strain>
    </source>
</reference>
<feature type="region of interest" description="Disordered" evidence="1">
    <location>
        <begin position="82"/>
        <end position="103"/>
    </location>
</feature>
<keyword evidence="2" id="KW-1133">Transmembrane helix</keyword>
<sequence length="103" mass="11399">MISLRTLIKLVIACLIVGAMLSFIGADPLDFWRGLWSALRDAVQRVFDEGLSGALRILNLIALGAVIVLPLWGLREVLRRRRPPAAPGPHDRSPDQPRDPSPR</sequence>
<proteinExistence type="predicted"/>
<dbReference type="EMBL" id="CP002156">
    <property type="protein sequence ID" value="ADM08425.1"/>
    <property type="molecule type" value="Genomic_DNA"/>
</dbReference>
<reference evidence="3 4" key="2">
    <citation type="journal article" date="2011" name="J. Bacteriol.">
        <title>Complete genome sequence of strain HTCC2503T of Parvularcula bermudensis, the type species of the order "Parvularculales" in the class Alphaproteobacteria.</title>
        <authorList>
            <person name="Oh H.M."/>
            <person name="Kang I."/>
            <person name="Vergin K.L."/>
            <person name="Kang D."/>
            <person name="Rhee K.H."/>
            <person name="Giovannoni S.J."/>
            <person name="Cho J.C."/>
        </authorList>
    </citation>
    <scope>NUCLEOTIDE SEQUENCE [LARGE SCALE GENOMIC DNA]</scope>
    <source>
        <strain evidence="4">ATCC BAA-594 / HTCC2503 / KCTC 12087</strain>
    </source>
</reference>
<evidence type="ECO:0000313" key="4">
    <source>
        <dbReference type="Proteomes" id="UP000001302"/>
    </source>
</evidence>
<gene>
    <name evidence="3" type="ordered locus">PB2503_01732</name>
</gene>
<feature type="compositionally biased region" description="Basic and acidic residues" evidence="1">
    <location>
        <begin position="89"/>
        <end position="103"/>
    </location>
</feature>
<dbReference type="KEGG" id="pbr:PB2503_01732"/>
<evidence type="ECO:0000256" key="1">
    <source>
        <dbReference type="SAM" id="MobiDB-lite"/>
    </source>
</evidence>
<dbReference type="RefSeq" id="WP_013299399.1">
    <property type="nucleotide sequence ID" value="NC_014414.1"/>
</dbReference>
<evidence type="ECO:0000313" key="3">
    <source>
        <dbReference type="EMBL" id="ADM08425.1"/>
    </source>
</evidence>
<evidence type="ECO:0000256" key="2">
    <source>
        <dbReference type="SAM" id="Phobius"/>
    </source>
</evidence>
<feature type="transmembrane region" description="Helical" evidence="2">
    <location>
        <begin position="50"/>
        <end position="72"/>
    </location>
</feature>
<keyword evidence="2" id="KW-0812">Transmembrane</keyword>
<dbReference type="Proteomes" id="UP000001302">
    <property type="component" value="Chromosome"/>
</dbReference>
<evidence type="ECO:0008006" key="5">
    <source>
        <dbReference type="Google" id="ProtNLM"/>
    </source>
</evidence>
<name>E0TBT2_PARBH</name>